<dbReference type="RefSeq" id="WP_112159833.1">
    <property type="nucleotide sequence ID" value="NZ_QKRX01000010.1"/>
</dbReference>
<gene>
    <name evidence="8" type="ORF">DN062_13525</name>
</gene>
<dbReference type="OrthoDB" id="7360581at2"/>
<dbReference type="SMART" id="SM00749">
    <property type="entry name" value="BON"/>
    <property type="match status" value="1"/>
</dbReference>
<dbReference type="InterPro" id="IPR014004">
    <property type="entry name" value="Transpt-assoc_nodulatn_dom_bac"/>
</dbReference>
<protein>
    <recommendedName>
        <fullName evidence="5">Osmotically-inducible protein Y</fullName>
    </recommendedName>
</protein>
<comment type="subcellular location">
    <subcellularLocation>
        <location evidence="1">Periplasm</location>
    </subcellularLocation>
</comment>
<keyword evidence="4" id="KW-0574">Periplasm</keyword>
<keyword evidence="2 6" id="KW-0732">Signal</keyword>
<reference evidence="8 9" key="1">
    <citation type="submission" date="2018-06" db="EMBL/GenBank/DDBJ databases">
        <title>Nitrincola tibetense sp. nov., isolated from Lake XuguoCo on Tibetan Plateau.</title>
        <authorList>
            <person name="Xing P."/>
        </authorList>
    </citation>
    <scope>NUCLEOTIDE SEQUENCE [LARGE SCALE GENOMIC DNA]</scope>
    <source>
        <strain evidence="9">xg18</strain>
    </source>
</reference>
<dbReference type="GO" id="GO:0042597">
    <property type="term" value="C:periplasmic space"/>
    <property type="evidence" value="ECO:0007669"/>
    <property type="project" value="UniProtKB-SubCell"/>
</dbReference>
<dbReference type="Proteomes" id="UP000250744">
    <property type="component" value="Unassembled WGS sequence"/>
</dbReference>
<dbReference type="Pfam" id="PF04972">
    <property type="entry name" value="BON"/>
    <property type="match status" value="1"/>
</dbReference>
<feature type="domain" description="BON" evidence="7">
    <location>
        <begin position="37"/>
        <end position="104"/>
    </location>
</feature>
<proteinExistence type="predicted"/>
<evidence type="ECO:0000256" key="5">
    <source>
        <dbReference type="ARBA" id="ARBA00070588"/>
    </source>
</evidence>
<feature type="signal peptide" evidence="6">
    <location>
        <begin position="1"/>
        <end position="24"/>
    </location>
</feature>
<evidence type="ECO:0000256" key="1">
    <source>
        <dbReference type="ARBA" id="ARBA00004418"/>
    </source>
</evidence>
<sequence length="104" mass="11204">MKHVGKYAVALLLAVSLFGMVGCAAPEKQQTVGAYIDDSTITARVKAAILDDPGLRFSEINVETFDGVVQLSGFVSSQTEINKAVQMTRDIQGVKSVKNDMQLK</sequence>
<dbReference type="Gene3D" id="3.30.1340.30">
    <property type="match status" value="1"/>
</dbReference>
<name>A0A364NK28_9GAMM</name>
<evidence type="ECO:0000256" key="3">
    <source>
        <dbReference type="ARBA" id="ARBA00022737"/>
    </source>
</evidence>
<comment type="caution">
    <text evidence="8">The sequence shown here is derived from an EMBL/GenBank/DDBJ whole genome shotgun (WGS) entry which is preliminary data.</text>
</comment>
<dbReference type="EMBL" id="QKRX01000010">
    <property type="protein sequence ID" value="RAU17432.1"/>
    <property type="molecule type" value="Genomic_DNA"/>
</dbReference>
<accession>A0A364NK28</accession>
<keyword evidence="3" id="KW-0677">Repeat</keyword>
<evidence type="ECO:0000259" key="7">
    <source>
        <dbReference type="PROSITE" id="PS50914"/>
    </source>
</evidence>
<evidence type="ECO:0000313" key="9">
    <source>
        <dbReference type="Proteomes" id="UP000250744"/>
    </source>
</evidence>
<organism evidence="8 9">
    <name type="scientific">Nitrincola tibetensis</name>
    <dbReference type="NCBI Taxonomy" id="2219697"/>
    <lineage>
        <taxon>Bacteria</taxon>
        <taxon>Pseudomonadati</taxon>
        <taxon>Pseudomonadota</taxon>
        <taxon>Gammaproteobacteria</taxon>
        <taxon>Oceanospirillales</taxon>
        <taxon>Oceanospirillaceae</taxon>
        <taxon>Nitrincola</taxon>
    </lineage>
</organism>
<evidence type="ECO:0000256" key="6">
    <source>
        <dbReference type="SAM" id="SignalP"/>
    </source>
</evidence>
<dbReference type="PROSITE" id="PS50914">
    <property type="entry name" value="BON"/>
    <property type="match status" value="1"/>
</dbReference>
<dbReference type="FunFam" id="3.30.1340.30:FF:000001">
    <property type="entry name" value="Molecular chaperone OsmY"/>
    <property type="match status" value="1"/>
</dbReference>
<feature type="chain" id="PRO_5017016596" description="Osmotically-inducible protein Y" evidence="6">
    <location>
        <begin position="25"/>
        <end position="104"/>
    </location>
</feature>
<dbReference type="PANTHER" id="PTHR34606">
    <property type="entry name" value="BON DOMAIN-CONTAINING PROTEIN"/>
    <property type="match status" value="1"/>
</dbReference>
<dbReference type="InterPro" id="IPR051686">
    <property type="entry name" value="Lipoprotein_DolP"/>
</dbReference>
<dbReference type="AlphaFoldDB" id="A0A364NK28"/>
<evidence type="ECO:0000256" key="4">
    <source>
        <dbReference type="ARBA" id="ARBA00022764"/>
    </source>
</evidence>
<dbReference type="PROSITE" id="PS51257">
    <property type="entry name" value="PROKAR_LIPOPROTEIN"/>
    <property type="match status" value="1"/>
</dbReference>
<keyword evidence="9" id="KW-1185">Reference proteome</keyword>
<dbReference type="InterPro" id="IPR007055">
    <property type="entry name" value="BON_dom"/>
</dbReference>
<evidence type="ECO:0000256" key="2">
    <source>
        <dbReference type="ARBA" id="ARBA00022729"/>
    </source>
</evidence>
<dbReference type="PANTHER" id="PTHR34606:SF16">
    <property type="entry name" value="BON DOMAIN-CONTAINING PROTEIN"/>
    <property type="match status" value="1"/>
</dbReference>
<evidence type="ECO:0000313" key="8">
    <source>
        <dbReference type="EMBL" id="RAU17432.1"/>
    </source>
</evidence>